<dbReference type="RefSeq" id="WP_378571670.1">
    <property type="nucleotide sequence ID" value="NZ_JBHSFQ010000003.1"/>
</dbReference>
<keyword evidence="2" id="KW-1185">Reference proteome</keyword>
<evidence type="ECO:0000313" key="1">
    <source>
        <dbReference type="EMBL" id="MFC4561048.1"/>
    </source>
</evidence>
<organism evidence="1 2">
    <name type="scientific">Nocardiopsis mangrovi</name>
    <dbReference type="NCBI Taxonomy" id="1179818"/>
    <lineage>
        <taxon>Bacteria</taxon>
        <taxon>Bacillati</taxon>
        <taxon>Actinomycetota</taxon>
        <taxon>Actinomycetes</taxon>
        <taxon>Streptosporangiales</taxon>
        <taxon>Nocardiopsidaceae</taxon>
        <taxon>Nocardiopsis</taxon>
    </lineage>
</organism>
<proteinExistence type="predicted"/>
<dbReference type="EMBL" id="JBHSFQ010000003">
    <property type="protein sequence ID" value="MFC4561048.1"/>
    <property type="molecule type" value="Genomic_DNA"/>
</dbReference>
<comment type="caution">
    <text evidence="1">The sequence shown here is derived from an EMBL/GenBank/DDBJ whole genome shotgun (WGS) entry which is preliminary data.</text>
</comment>
<accession>A0ABV9DRN3</accession>
<evidence type="ECO:0000313" key="2">
    <source>
        <dbReference type="Proteomes" id="UP001595923"/>
    </source>
</evidence>
<reference evidence="2" key="1">
    <citation type="journal article" date="2019" name="Int. J. Syst. Evol. Microbiol.">
        <title>The Global Catalogue of Microorganisms (GCM) 10K type strain sequencing project: providing services to taxonomists for standard genome sequencing and annotation.</title>
        <authorList>
            <consortium name="The Broad Institute Genomics Platform"/>
            <consortium name="The Broad Institute Genome Sequencing Center for Infectious Disease"/>
            <person name="Wu L."/>
            <person name="Ma J."/>
        </authorList>
    </citation>
    <scope>NUCLEOTIDE SEQUENCE [LARGE SCALE GENOMIC DNA]</scope>
    <source>
        <strain evidence="2">XZYJ18</strain>
    </source>
</reference>
<name>A0ABV9DRN3_9ACTN</name>
<sequence>MTVPRRHGVAYPHTRRVVATEWTRTGRVAGFAARLPLIVNPLTRSDVRRLQSRLARLLPEFERLGRGDWFDEMMERFDKPARKARGTTDLLSGSSR</sequence>
<protein>
    <submittedName>
        <fullName evidence="1">Uncharacterized protein</fullName>
    </submittedName>
</protein>
<gene>
    <name evidence="1" type="ORF">ACFO4E_04175</name>
</gene>
<dbReference type="Proteomes" id="UP001595923">
    <property type="component" value="Unassembled WGS sequence"/>
</dbReference>